<evidence type="ECO:0000313" key="1">
    <source>
        <dbReference type="EMBL" id="KAG1290154.1"/>
    </source>
</evidence>
<dbReference type="Proteomes" id="UP000716291">
    <property type="component" value="Unassembled WGS sequence"/>
</dbReference>
<keyword evidence="2" id="KW-1185">Reference proteome</keyword>
<reference evidence="1" key="1">
    <citation type="journal article" date="2020" name="Microb. Genom.">
        <title>Genetic diversity of clinical and environmental Mucorales isolates obtained from an investigation of mucormycosis cases among solid organ transplant recipients.</title>
        <authorList>
            <person name="Nguyen M.H."/>
            <person name="Kaul D."/>
            <person name="Muto C."/>
            <person name="Cheng S.J."/>
            <person name="Richter R.A."/>
            <person name="Bruno V.M."/>
            <person name="Liu G."/>
            <person name="Beyhan S."/>
            <person name="Sundermann A.J."/>
            <person name="Mounaud S."/>
            <person name="Pasculle A.W."/>
            <person name="Nierman W.C."/>
            <person name="Driscoll E."/>
            <person name="Cumbie R."/>
            <person name="Clancy C.J."/>
            <person name="Dupont C.L."/>
        </authorList>
    </citation>
    <scope>NUCLEOTIDE SEQUENCE</scope>
    <source>
        <strain evidence="1">GL11</strain>
    </source>
</reference>
<proteinExistence type="predicted"/>
<sequence>MKVKLGFVHLPGIDNILPDTLSRLYEIENPVNELEGDNARLLNRTAIKLPSINDGECITPADSEERKELLLKEHLKGYFGSDTIYHALKRKDIYWNNLKEEAVELLGHRLSWSHENFLEWQQLLTDYG</sequence>
<dbReference type="AlphaFoldDB" id="A0A9P6WUG5"/>
<organism evidence="1 2">
    <name type="scientific">Rhizopus oryzae</name>
    <name type="common">Mucormycosis agent</name>
    <name type="synonym">Rhizopus arrhizus var. delemar</name>
    <dbReference type="NCBI Taxonomy" id="64495"/>
    <lineage>
        <taxon>Eukaryota</taxon>
        <taxon>Fungi</taxon>
        <taxon>Fungi incertae sedis</taxon>
        <taxon>Mucoromycota</taxon>
        <taxon>Mucoromycotina</taxon>
        <taxon>Mucoromycetes</taxon>
        <taxon>Mucorales</taxon>
        <taxon>Mucorineae</taxon>
        <taxon>Rhizopodaceae</taxon>
        <taxon>Rhizopus</taxon>
    </lineage>
</organism>
<comment type="caution">
    <text evidence="1">The sequence shown here is derived from an EMBL/GenBank/DDBJ whole genome shotgun (WGS) entry which is preliminary data.</text>
</comment>
<protein>
    <recommendedName>
        <fullName evidence="3">Integrase zinc-binding domain-containing protein</fullName>
    </recommendedName>
</protein>
<gene>
    <name evidence="1" type="ORF">G6F64_013960</name>
</gene>
<dbReference type="EMBL" id="JAANQT010006861">
    <property type="protein sequence ID" value="KAG1290154.1"/>
    <property type="molecule type" value="Genomic_DNA"/>
</dbReference>
<evidence type="ECO:0000313" key="2">
    <source>
        <dbReference type="Proteomes" id="UP000716291"/>
    </source>
</evidence>
<accession>A0A9P6WUG5</accession>
<name>A0A9P6WUG5_RHIOR</name>
<evidence type="ECO:0008006" key="3">
    <source>
        <dbReference type="Google" id="ProtNLM"/>
    </source>
</evidence>